<dbReference type="CDD" id="cd00780">
    <property type="entry name" value="NTF2"/>
    <property type="match status" value="1"/>
</dbReference>
<dbReference type="Gene3D" id="3.10.450.50">
    <property type="match status" value="1"/>
</dbReference>
<organism evidence="1 2">
    <name type="scientific">Punica granatum</name>
    <name type="common">Pomegranate</name>
    <dbReference type="NCBI Taxonomy" id="22663"/>
    <lineage>
        <taxon>Eukaryota</taxon>
        <taxon>Viridiplantae</taxon>
        <taxon>Streptophyta</taxon>
        <taxon>Embryophyta</taxon>
        <taxon>Tracheophyta</taxon>
        <taxon>Spermatophyta</taxon>
        <taxon>Magnoliopsida</taxon>
        <taxon>eudicotyledons</taxon>
        <taxon>Gunneridae</taxon>
        <taxon>Pentapetalae</taxon>
        <taxon>rosids</taxon>
        <taxon>malvids</taxon>
        <taxon>Myrtales</taxon>
        <taxon>Lythraceae</taxon>
        <taxon>Punica</taxon>
    </lineage>
</organism>
<dbReference type="GO" id="GO:0005829">
    <property type="term" value="C:cytosol"/>
    <property type="evidence" value="ECO:0007669"/>
    <property type="project" value="TreeGrafter"/>
</dbReference>
<dbReference type="SMART" id="SM00360">
    <property type="entry name" value="RRM"/>
    <property type="match status" value="1"/>
</dbReference>
<reference evidence="1 2" key="1">
    <citation type="submission" date="2017-11" db="EMBL/GenBank/DDBJ databases">
        <title>De-novo sequencing of pomegranate (Punica granatum L.) genome.</title>
        <authorList>
            <person name="Akparov Z."/>
            <person name="Amiraslanov A."/>
            <person name="Hajiyeva S."/>
            <person name="Abbasov M."/>
            <person name="Kaur K."/>
            <person name="Hamwieh A."/>
            <person name="Solovyev V."/>
            <person name="Salamov A."/>
            <person name="Braich B."/>
            <person name="Kosarev P."/>
            <person name="Mahmoud A."/>
            <person name="Hajiyev E."/>
            <person name="Babayeva S."/>
            <person name="Izzatullayeva V."/>
            <person name="Mammadov A."/>
            <person name="Mammadov A."/>
            <person name="Sharifova S."/>
            <person name="Ojaghi J."/>
            <person name="Eynullazada K."/>
            <person name="Bayramov B."/>
            <person name="Abdulazimova A."/>
            <person name="Shahmuradov I."/>
        </authorList>
    </citation>
    <scope>NUCLEOTIDE SEQUENCE [LARGE SCALE GENOMIC DNA]</scope>
    <source>
        <strain evidence="2">cv. AG2017</strain>
        <tissue evidence="1">Leaf</tissue>
    </source>
</reference>
<dbReference type="Pfam" id="PF02136">
    <property type="entry name" value="NTF2"/>
    <property type="match status" value="1"/>
</dbReference>
<dbReference type="SUPFAM" id="SSF54928">
    <property type="entry name" value="RNA-binding domain, RBD"/>
    <property type="match status" value="1"/>
</dbReference>
<dbReference type="SUPFAM" id="SSF54427">
    <property type="entry name" value="NTF2-like"/>
    <property type="match status" value="1"/>
</dbReference>
<dbReference type="Proteomes" id="UP000233551">
    <property type="component" value="Unassembled WGS sequence"/>
</dbReference>
<dbReference type="GO" id="GO:1990904">
    <property type="term" value="C:ribonucleoprotein complex"/>
    <property type="evidence" value="ECO:0007669"/>
    <property type="project" value="TreeGrafter"/>
</dbReference>
<proteinExistence type="predicted"/>
<keyword evidence="2" id="KW-1185">Reference proteome</keyword>
<dbReference type="Gene3D" id="3.30.70.330">
    <property type="match status" value="1"/>
</dbReference>
<dbReference type="CDD" id="cd00590">
    <property type="entry name" value="RRM_SF"/>
    <property type="match status" value="1"/>
</dbReference>
<dbReference type="InterPro" id="IPR032710">
    <property type="entry name" value="NTF2-like_dom_sf"/>
</dbReference>
<name>A0A2I0HUT2_PUNGR</name>
<dbReference type="GO" id="GO:0003729">
    <property type="term" value="F:mRNA binding"/>
    <property type="evidence" value="ECO:0007669"/>
    <property type="project" value="TreeGrafter"/>
</dbReference>
<sequence length="463" mass="51257">MASSYSGPVTAMQVGSYFVGQYYQVLKEHPDLAHQFYTESSAMVRVDGDSSEAASSMLEIHALLMSLNLTAIEVKTINSLESWNGGIVVVVSGLVKTKDFHSKRKFVQNFFLAPQEKGYFVLNDIFQFFEEEPIYQHPATMMPEDKVKMQLNAPNSLPEPPVSNYVLEEEASDYVNSVNIEDNSIDEYGQENLRDEYNQENPVDEYNIPEQHQYEEVEPEPVLENAYKECRSVPVQTLNTVPVTQDATADEPVEEPTKKTYASILRVAKGPFVSAVSSQPSVNKQVPVSSDWSYVPQPGAQQSNSAAFVEPEPVVEAAEDGYMEDEGLSKSVYVRNLPSTVAEGEIAEVFKNFGKIRPDGVAIKLRKEIGVCYAFVEFEDMVGVHNAIKNSPVQLAGRSVYIEERRANSTGAARGGRRGRGRGGYPTEAQRGRFGAQSLSRGSNLDSTDYSRSRGNGSYVRGS</sequence>
<dbReference type="Pfam" id="PF00076">
    <property type="entry name" value="RRM_1"/>
    <property type="match status" value="1"/>
</dbReference>
<dbReference type="PANTHER" id="PTHR10693">
    <property type="entry name" value="RAS GTPASE-ACTIVATING PROTEIN-BINDING PROTEIN"/>
    <property type="match status" value="1"/>
</dbReference>
<dbReference type="PROSITE" id="PS50177">
    <property type="entry name" value="NTF2_DOMAIN"/>
    <property type="match status" value="1"/>
</dbReference>
<dbReference type="AlphaFoldDB" id="A0A2I0HUT2"/>
<dbReference type="PANTHER" id="PTHR10693:SF29">
    <property type="entry name" value="GB|AAD20086.1"/>
    <property type="match status" value="1"/>
</dbReference>
<evidence type="ECO:0000313" key="2">
    <source>
        <dbReference type="Proteomes" id="UP000233551"/>
    </source>
</evidence>
<dbReference type="FunFam" id="3.10.450.50:FF:000003">
    <property type="entry name" value="Nuclear transport factor 2 family protein"/>
    <property type="match status" value="1"/>
</dbReference>
<dbReference type="InterPro" id="IPR002075">
    <property type="entry name" value="NTF2_dom"/>
</dbReference>
<comment type="caution">
    <text evidence="1">The sequence shown here is derived from an EMBL/GenBank/DDBJ whole genome shotgun (WGS) entry which is preliminary data.</text>
</comment>
<dbReference type="InterPro" id="IPR039539">
    <property type="entry name" value="Ras_GTPase_bind_prot"/>
</dbReference>
<dbReference type="OrthoDB" id="339151at2759"/>
<dbReference type="InterPro" id="IPR012677">
    <property type="entry name" value="Nucleotide-bd_a/b_plait_sf"/>
</dbReference>
<protein>
    <submittedName>
        <fullName evidence="1">Uncharacterized protein</fullName>
    </submittedName>
</protein>
<dbReference type="PROSITE" id="PS50102">
    <property type="entry name" value="RRM"/>
    <property type="match status" value="1"/>
</dbReference>
<dbReference type="InterPro" id="IPR018222">
    <property type="entry name" value="Nuclear_transport_factor_2_euk"/>
</dbReference>
<accession>A0A2I0HUT2</accession>
<dbReference type="InterPro" id="IPR000504">
    <property type="entry name" value="RRM_dom"/>
</dbReference>
<dbReference type="InterPro" id="IPR035979">
    <property type="entry name" value="RBD_domain_sf"/>
</dbReference>
<dbReference type="GeneID" id="116188078"/>
<dbReference type="EMBL" id="PGOL01005405">
    <property type="protein sequence ID" value="PKI35270.1"/>
    <property type="molecule type" value="Genomic_DNA"/>
</dbReference>
<evidence type="ECO:0000313" key="1">
    <source>
        <dbReference type="EMBL" id="PKI35270.1"/>
    </source>
</evidence>
<gene>
    <name evidence="1" type="ORF">CRG98_044333</name>
</gene>
<dbReference type="STRING" id="22663.A0A2I0HUT2"/>